<reference evidence="2 3" key="1">
    <citation type="submission" date="2021-06" db="EMBL/GenBank/DDBJ databases">
        <authorList>
            <person name="Palmer J.M."/>
        </authorList>
    </citation>
    <scope>NUCLEOTIDE SEQUENCE [LARGE SCALE GENOMIC DNA]</scope>
    <source>
        <strain evidence="2 3">AS_MEX2019</strain>
        <tissue evidence="2">Muscle</tissue>
    </source>
</reference>
<evidence type="ECO:0000313" key="2">
    <source>
        <dbReference type="EMBL" id="MEQ2281881.1"/>
    </source>
</evidence>
<comment type="caution">
    <text evidence="2">The sequence shown here is derived from an EMBL/GenBank/DDBJ whole genome shotgun (WGS) entry which is preliminary data.</text>
</comment>
<feature type="compositionally biased region" description="Basic residues" evidence="1">
    <location>
        <begin position="49"/>
        <end position="61"/>
    </location>
</feature>
<evidence type="ECO:0000256" key="1">
    <source>
        <dbReference type="SAM" id="MobiDB-lite"/>
    </source>
</evidence>
<name>A0ABV0XKE4_9TELE</name>
<organism evidence="2 3">
    <name type="scientific">Ameca splendens</name>
    <dbReference type="NCBI Taxonomy" id="208324"/>
    <lineage>
        <taxon>Eukaryota</taxon>
        <taxon>Metazoa</taxon>
        <taxon>Chordata</taxon>
        <taxon>Craniata</taxon>
        <taxon>Vertebrata</taxon>
        <taxon>Euteleostomi</taxon>
        <taxon>Actinopterygii</taxon>
        <taxon>Neopterygii</taxon>
        <taxon>Teleostei</taxon>
        <taxon>Neoteleostei</taxon>
        <taxon>Acanthomorphata</taxon>
        <taxon>Ovalentaria</taxon>
        <taxon>Atherinomorphae</taxon>
        <taxon>Cyprinodontiformes</taxon>
        <taxon>Goodeidae</taxon>
        <taxon>Ameca</taxon>
    </lineage>
</organism>
<feature type="region of interest" description="Disordered" evidence="1">
    <location>
        <begin position="1"/>
        <end position="121"/>
    </location>
</feature>
<sequence>MPRIPSPQHMGTSLQVSFIPEKPTKQQPLSAISTRSPAPSTPAASCPHHTLHRNSKARSPRHLPQVQQGRHHRAPSSQRNPRPHTKMEQTYPARGPRPAASTQGRRPPPRPRNYTDTPHHGHCNYSPGKNIIQLSSTITAQPIQMLVTPHPRRGHIPPTPHVAAPHATL</sequence>
<gene>
    <name evidence="2" type="ORF">AMECASPLE_034837</name>
</gene>
<evidence type="ECO:0000313" key="3">
    <source>
        <dbReference type="Proteomes" id="UP001469553"/>
    </source>
</evidence>
<proteinExistence type="predicted"/>
<feature type="compositionally biased region" description="Low complexity" evidence="1">
    <location>
        <begin position="30"/>
        <end position="47"/>
    </location>
</feature>
<dbReference type="Proteomes" id="UP001469553">
    <property type="component" value="Unassembled WGS sequence"/>
</dbReference>
<protein>
    <submittedName>
        <fullName evidence="2">Uncharacterized protein</fullName>
    </submittedName>
</protein>
<keyword evidence="3" id="KW-1185">Reference proteome</keyword>
<accession>A0ABV0XKE4</accession>
<dbReference type="EMBL" id="JAHRIP010005028">
    <property type="protein sequence ID" value="MEQ2281881.1"/>
    <property type="molecule type" value="Genomic_DNA"/>
</dbReference>